<protein>
    <recommendedName>
        <fullName evidence="4 8">Ribosomal RNA small subunit methyltransferase D</fullName>
        <ecNumber evidence="3 8">2.1.1.171</ecNumber>
    </recommendedName>
</protein>
<dbReference type="InterPro" id="IPR004398">
    <property type="entry name" value="RNA_MeTrfase_RsmD"/>
</dbReference>
<dbReference type="EMBL" id="PHHA01000003">
    <property type="protein sequence ID" value="PJG86170.1"/>
    <property type="molecule type" value="Genomic_DNA"/>
</dbReference>
<evidence type="ECO:0000256" key="6">
    <source>
        <dbReference type="ARBA" id="ARBA00022679"/>
    </source>
</evidence>
<keyword evidence="8" id="KW-0949">S-adenosyl-L-methionine</keyword>
<proteinExistence type="inferred from homology"/>
<keyword evidence="6 8" id="KW-0808">Transferase</keyword>
<organism evidence="9 10">
    <name type="scientific">Conservatibacter flavescens</name>
    <dbReference type="NCBI Taxonomy" id="28161"/>
    <lineage>
        <taxon>Bacteria</taxon>
        <taxon>Pseudomonadati</taxon>
        <taxon>Pseudomonadota</taxon>
        <taxon>Gammaproteobacteria</taxon>
        <taxon>Pasteurellales</taxon>
        <taxon>Pasteurellaceae</taxon>
        <taxon>Conservatibacter</taxon>
    </lineage>
</organism>
<dbReference type="AlphaFoldDB" id="A0A2M8S4U8"/>
<keyword evidence="5 8" id="KW-0489">Methyltransferase</keyword>
<dbReference type="EC" id="2.1.1.171" evidence="3 8"/>
<dbReference type="PANTHER" id="PTHR43542">
    <property type="entry name" value="METHYLTRANSFERASE"/>
    <property type="match status" value="1"/>
</dbReference>
<gene>
    <name evidence="9" type="primary">rsmD</name>
    <name evidence="9" type="ORF">CVP05_03085</name>
</gene>
<name>A0A2M8S4U8_9PAST</name>
<dbReference type="InterPro" id="IPR029063">
    <property type="entry name" value="SAM-dependent_MTases_sf"/>
</dbReference>
<dbReference type="PANTHER" id="PTHR43542:SF1">
    <property type="entry name" value="METHYLTRANSFERASE"/>
    <property type="match status" value="1"/>
</dbReference>
<evidence type="ECO:0000256" key="2">
    <source>
        <dbReference type="ARBA" id="ARBA00005269"/>
    </source>
</evidence>
<dbReference type="OrthoDB" id="9803017at2"/>
<dbReference type="GO" id="GO:0003676">
    <property type="term" value="F:nucleic acid binding"/>
    <property type="evidence" value="ECO:0007669"/>
    <property type="project" value="InterPro"/>
</dbReference>
<evidence type="ECO:0000256" key="1">
    <source>
        <dbReference type="ARBA" id="ARBA00002649"/>
    </source>
</evidence>
<dbReference type="SUPFAM" id="SSF53335">
    <property type="entry name" value="S-adenosyl-L-methionine-dependent methyltransferases"/>
    <property type="match status" value="1"/>
</dbReference>
<dbReference type="Proteomes" id="UP000229329">
    <property type="component" value="Unassembled WGS sequence"/>
</dbReference>
<dbReference type="Gene3D" id="3.40.50.150">
    <property type="entry name" value="Vaccinia Virus protein VP39"/>
    <property type="match status" value="1"/>
</dbReference>
<accession>A0A2M8S4U8</accession>
<dbReference type="InterPro" id="IPR002052">
    <property type="entry name" value="DNA_methylase_N6_adenine_CS"/>
</dbReference>
<dbReference type="RefSeq" id="WP_100288102.1">
    <property type="nucleotide sequence ID" value="NZ_PHHA01000003.1"/>
</dbReference>
<evidence type="ECO:0000256" key="4">
    <source>
        <dbReference type="ARBA" id="ARBA00013682"/>
    </source>
</evidence>
<keyword evidence="10" id="KW-1185">Reference proteome</keyword>
<comment type="caution">
    <text evidence="9">The sequence shown here is derived from an EMBL/GenBank/DDBJ whole genome shotgun (WGS) entry which is preliminary data.</text>
</comment>
<keyword evidence="8" id="KW-0698">rRNA processing</keyword>
<comment type="function">
    <text evidence="1 8">Specifically methylates the guanine in position 966 of 16S rRNA in the assembled 30S particle.</text>
</comment>
<evidence type="ECO:0000256" key="5">
    <source>
        <dbReference type="ARBA" id="ARBA00022603"/>
    </source>
</evidence>
<dbReference type="PROSITE" id="PS00092">
    <property type="entry name" value="N6_MTASE"/>
    <property type="match status" value="1"/>
</dbReference>
<dbReference type="CDD" id="cd02440">
    <property type="entry name" value="AdoMet_MTases"/>
    <property type="match status" value="1"/>
</dbReference>
<reference evidence="9 10" key="1">
    <citation type="submission" date="2017-11" db="EMBL/GenBank/DDBJ databases">
        <title>Reclassification of Bisgaard taxon 7 as Conservatibacter flavescens gen. nov., sp. nov.</title>
        <authorList>
            <person name="Christensen H."/>
        </authorList>
    </citation>
    <scope>NUCLEOTIDE SEQUENCE [LARGE SCALE GENOMIC DNA]</scope>
    <source>
        <strain evidence="9 10">7_4</strain>
    </source>
</reference>
<dbReference type="NCBIfam" id="TIGR00095">
    <property type="entry name" value="16S rRNA (guanine(966)-N(2))-methyltransferase RsmD"/>
    <property type="match status" value="1"/>
</dbReference>
<dbReference type="PIRSF" id="PIRSF004553">
    <property type="entry name" value="CHP00095"/>
    <property type="match status" value="1"/>
</dbReference>
<dbReference type="GO" id="GO:0052913">
    <property type="term" value="F:16S rRNA (guanine(966)-N(2))-methyltransferase activity"/>
    <property type="evidence" value="ECO:0007669"/>
    <property type="project" value="UniProtKB-EC"/>
</dbReference>
<evidence type="ECO:0000313" key="9">
    <source>
        <dbReference type="EMBL" id="PJG86170.1"/>
    </source>
</evidence>
<evidence type="ECO:0000256" key="8">
    <source>
        <dbReference type="PIRNR" id="PIRNR004553"/>
    </source>
</evidence>
<comment type="similarity">
    <text evidence="2 8">Belongs to the methyltransferase superfamily. RsmD family.</text>
</comment>
<dbReference type="Pfam" id="PF03602">
    <property type="entry name" value="Cons_hypoth95"/>
    <property type="match status" value="1"/>
</dbReference>
<sequence>MKKNHSNQISNNKGEVRIIAGKWRGRKLPVLNREGLRPTGDRVKETLFNWLMPYIIDAHCLDCFAGSGSLGFEALSRHAKSVTFVELDARVVHQLKQNLATLNCSPEQGKVIQQNSLDFLKLAKNTPHFDIVFLDPPFHLGLTEQAIQLLQQHDWLADNAIIYVETEKVQPLTTPANWRLLKEKTTGMVCYRLYQVVH</sequence>
<evidence type="ECO:0000256" key="3">
    <source>
        <dbReference type="ARBA" id="ARBA00012141"/>
    </source>
</evidence>
<comment type="catalytic activity">
    <reaction evidence="7 8">
        <text>guanosine(966) in 16S rRNA + S-adenosyl-L-methionine = N(2)-methylguanosine(966) in 16S rRNA + S-adenosyl-L-homocysteine + H(+)</text>
        <dbReference type="Rhea" id="RHEA:23548"/>
        <dbReference type="Rhea" id="RHEA-COMP:10211"/>
        <dbReference type="Rhea" id="RHEA-COMP:10212"/>
        <dbReference type="ChEBI" id="CHEBI:15378"/>
        <dbReference type="ChEBI" id="CHEBI:57856"/>
        <dbReference type="ChEBI" id="CHEBI:59789"/>
        <dbReference type="ChEBI" id="CHEBI:74269"/>
        <dbReference type="ChEBI" id="CHEBI:74481"/>
        <dbReference type="EC" id="2.1.1.171"/>
    </reaction>
</comment>
<evidence type="ECO:0000313" key="10">
    <source>
        <dbReference type="Proteomes" id="UP000229329"/>
    </source>
</evidence>
<evidence type="ECO:0000256" key="7">
    <source>
        <dbReference type="ARBA" id="ARBA00048326"/>
    </source>
</evidence>